<dbReference type="GO" id="GO:0005789">
    <property type="term" value="C:endoplasmic reticulum membrane"/>
    <property type="evidence" value="ECO:0007669"/>
    <property type="project" value="UniProtKB-SubCell"/>
</dbReference>
<keyword evidence="8 11" id="KW-1133">Transmembrane helix</keyword>
<evidence type="ECO:0000313" key="13">
    <source>
        <dbReference type="Proteomes" id="UP001497744"/>
    </source>
</evidence>
<proteinExistence type="inferred from homology"/>
<dbReference type="EMBL" id="BPLF01000001">
    <property type="protein sequence ID" value="GIX61076.1"/>
    <property type="molecule type" value="Genomic_DNA"/>
</dbReference>
<protein>
    <recommendedName>
        <fullName evidence="11">ER lumen protein-retaining receptor</fullName>
    </recommendedName>
</protein>
<evidence type="ECO:0000256" key="5">
    <source>
        <dbReference type="ARBA" id="ARBA00022824"/>
    </source>
</evidence>
<keyword evidence="13" id="KW-1185">Reference proteome</keyword>
<dbReference type="GO" id="GO:0046923">
    <property type="term" value="F:ER retention sequence binding"/>
    <property type="evidence" value="ECO:0007669"/>
    <property type="project" value="InterPro"/>
</dbReference>
<evidence type="ECO:0000256" key="4">
    <source>
        <dbReference type="ARBA" id="ARBA00022692"/>
    </source>
</evidence>
<feature type="transmembrane region" description="Helical" evidence="11">
    <location>
        <begin position="55"/>
        <end position="78"/>
    </location>
</feature>
<comment type="similarity">
    <text evidence="2 11">Belongs to the ERD2 family.</text>
</comment>
<comment type="caution">
    <text evidence="12">The sequence shown here is derived from an EMBL/GenBank/DDBJ whole genome shotgun (WGS) entry which is preliminary data.</text>
</comment>
<reference evidence="12 13" key="1">
    <citation type="submission" date="2021-06" db="EMBL/GenBank/DDBJ databases">
        <title>Genome sequence of Babesia caballi.</title>
        <authorList>
            <person name="Yamagishi J."/>
            <person name="Kidaka T."/>
            <person name="Ochi A."/>
        </authorList>
    </citation>
    <scope>NUCLEOTIDE SEQUENCE [LARGE SCALE GENOMIC DNA]</scope>
    <source>
        <strain evidence="12">USDA-D6B2</strain>
    </source>
</reference>
<evidence type="ECO:0000256" key="6">
    <source>
        <dbReference type="ARBA" id="ARBA00022892"/>
    </source>
</evidence>
<feature type="transmembrane region" description="Helical" evidence="11">
    <location>
        <begin position="99"/>
        <end position="115"/>
    </location>
</feature>
<dbReference type="RefSeq" id="XP_067713147.1">
    <property type="nucleotide sequence ID" value="XM_067857046.1"/>
</dbReference>
<keyword evidence="6" id="KW-0931">ER-Golgi transport</keyword>
<dbReference type="PRINTS" id="PR00660">
    <property type="entry name" value="ERLUMENR"/>
</dbReference>
<dbReference type="Proteomes" id="UP001497744">
    <property type="component" value="Unassembled WGS sequence"/>
</dbReference>
<dbReference type="AlphaFoldDB" id="A0AAV4LPL7"/>
<keyword evidence="5 11" id="KW-0256">Endoplasmic reticulum</keyword>
<dbReference type="PROSITE" id="PS00951">
    <property type="entry name" value="ER_LUMEN_RECEPTOR_1"/>
    <property type="match status" value="1"/>
</dbReference>
<comment type="caution">
    <text evidence="11">Lacks conserved residue(s) required for the propagation of feature annotation.</text>
</comment>
<evidence type="ECO:0000256" key="2">
    <source>
        <dbReference type="ARBA" id="ARBA00010120"/>
    </source>
</evidence>
<keyword evidence="9 11" id="KW-0472">Membrane</keyword>
<evidence type="ECO:0000256" key="1">
    <source>
        <dbReference type="ARBA" id="ARBA00004477"/>
    </source>
</evidence>
<comment type="subcellular location">
    <subcellularLocation>
        <location evidence="1 11">Endoplasmic reticulum membrane</location>
        <topology evidence="1 11">Multi-pass membrane protein</topology>
    </subcellularLocation>
</comment>
<sequence>MNVFRLAGDLCHLASLVMLILKLKLSGNCLGISCRMHELYLVVFLLRYGDLFFSFISWYNSIMKVLFILGTAYTIYLIRWSPPISQTYNRKIDKFPYEAALFAPLLLLTLITSRWEAFEILWTYSIWLESVAILPQLTMLYQQREVENITGHYVVTMGAYRALYLLNWIYRYYFETPAYVCKVCWVAGLVQTALYADFFYYFAKSKWYGKRLVLPFTGDV</sequence>
<keyword evidence="4 11" id="KW-0812">Transmembrane</keyword>
<dbReference type="GO" id="GO:0006621">
    <property type="term" value="P:protein retention in ER lumen"/>
    <property type="evidence" value="ECO:0007669"/>
    <property type="project" value="InterPro"/>
</dbReference>
<accession>A0AAV4LPL7</accession>
<feature type="transmembrane region" description="Helical" evidence="11">
    <location>
        <begin position="185"/>
        <end position="203"/>
    </location>
</feature>
<evidence type="ECO:0000256" key="3">
    <source>
        <dbReference type="ARBA" id="ARBA00022448"/>
    </source>
</evidence>
<gene>
    <name evidence="12" type="ORF">BcabD6B2_05110</name>
</gene>
<evidence type="ECO:0000256" key="9">
    <source>
        <dbReference type="ARBA" id="ARBA00023136"/>
    </source>
</evidence>
<organism evidence="12 13">
    <name type="scientific">Babesia caballi</name>
    <dbReference type="NCBI Taxonomy" id="5871"/>
    <lineage>
        <taxon>Eukaryota</taxon>
        <taxon>Sar</taxon>
        <taxon>Alveolata</taxon>
        <taxon>Apicomplexa</taxon>
        <taxon>Aconoidasida</taxon>
        <taxon>Piroplasmida</taxon>
        <taxon>Babesiidae</taxon>
        <taxon>Babesia</taxon>
    </lineage>
</organism>
<evidence type="ECO:0000256" key="8">
    <source>
        <dbReference type="ARBA" id="ARBA00022989"/>
    </source>
</evidence>
<evidence type="ECO:0000256" key="11">
    <source>
        <dbReference type="RuleBase" id="RU000634"/>
    </source>
</evidence>
<dbReference type="GeneID" id="94192559"/>
<dbReference type="GO" id="GO:0016192">
    <property type="term" value="P:vesicle-mediated transport"/>
    <property type="evidence" value="ECO:0007669"/>
    <property type="project" value="UniProtKB-KW"/>
</dbReference>
<dbReference type="PROSITE" id="PS00952">
    <property type="entry name" value="ER_LUMEN_RECEPTOR_2"/>
    <property type="match status" value="1"/>
</dbReference>
<feature type="transmembrane region" description="Helical" evidence="11">
    <location>
        <begin position="153"/>
        <end position="173"/>
    </location>
</feature>
<dbReference type="InterPro" id="IPR000133">
    <property type="entry name" value="ER_ret_rcpt"/>
</dbReference>
<keyword evidence="7 11" id="KW-0653">Protein transport</keyword>
<evidence type="ECO:0000256" key="10">
    <source>
        <dbReference type="ARBA" id="ARBA00023170"/>
    </source>
</evidence>
<dbReference type="GO" id="GO:0015031">
    <property type="term" value="P:protein transport"/>
    <property type="evidence" value="ECO:0007669"/>
    <property type="project" value="UniProtKB-KW"/>
</dbReference>
<dbReference type="PANTHER" id="PTHR10585">
    <property type="entry name" value="ER LUMEN PROTEIN RETAINING RECEPTOR"/>
    <property type="match status" value="1"/>
</dbReference>
<dbReference type="Pfam" id="PF00810">
    <property type="entry name" value="ER_lumen_recept"/>
    <property type="match status" value="1"/>
</dbReference>
<keyword evidence="10 11" id="KW-0675">Receptor</keyword>
<evidence type="ECO:0000256" key="7">
    <source>
        <dbReference type="ARBA" id="ARBA00022927"/>
    </source>
</evidence>
<keyword evidence="3 11" id="KW-0813">Transport</keyword>
<name>A0AAV4LPL7_BABCB</name>
<evidence type="ECO:0000313" key="12">
    <source>
        <dbReference type="EMBL" id="GIX61076.1"/>
    </source>
</evidence>